<evidence type="ECO:0000313" key="2">
    <source>
        <dbReference type="Proteomes" id="UP001152320"/>
    </source>
</evidence>
<sequence length="112" mass="12800">MTIDHDPRWLRPGLTNVCLTVGVLKKVRARHMHAILYIAKKTANSASCNLVPPNQFSFGLKPIHNCSIELRNMKAYVKDYREHQGMAGMLFPLNCCIAHWKSWKSSHCHDSL</sequence>
<proteinExistence type="predicted"/>
<organism evidence="1 2">
    <name type="scientific">Holothuria leucospilota</name>
    <name type="common">Black long sea cucumber</name>
    <name type="synonym">Mertensiothuria leucospilota</name>
    <dbReference type="NCBI Taxonomy" id="206669"/>
    <lineage>
        <taxon>Eukaryota</taxon>
        <taxon>Metazoa</taxon>
        <taxon>Echinodermata</taxon>
        <taxon>Eleutherozoa</taxon>
        <taxon>Echinozoa</taxon>
        <taxon>Holothuroidea</taxon>
        <taxon>Aspidochirotacea</taxon>
        <taxon>Aspidochirotida</taxon>
        <taxon>Holothuriidae</taxon>
        <taxon>Holothuria</taxon>
    </lineage>
</organism>
<accession>A0A9Q1CTP3</accession>
<name>A0A9Q1CTP3_HOLLE</name>
<comment type="caution">
    <text evidence="1">The sequence shown here is derived from an EMBL/GenBank/DDBJ whole genome shotgun (WGS) entry which is preliminary data.</text>
</comment>
<gene>
    <name evidence="1" type="ORF">HOLleu_03645</name>
</gene>
<protein>
    <submittedName>
        <fullName evidence="1">Uncharacterized protein</fullName>
    </submittedName>
</protein>
<keyword evidence="2" id="KW-1185">Reference proteome</keyword>
<dbReference type="EMBL" id="JAIZAY010000001">
    <property type="protein sequence ID" value="KAJ8050439.1"/>
    <property type="molecule type" value="Genomic_DNA"/>
</dbReference>
<dbReference type="Proteomes" id="UP001152320">
    <property type="component" value="Chromosome 1"/>
</dbReference>
<dbReference type="AlphaFoldDB" id="A0A9Q1CTP3"/>
<reference evidence="1" key="1">
    <citation type="submission" date="2021-10" db="EMBL/GenBank/DDBJ databases">
        <title>Tropical sea cucumber genome reveals ecological adaptation and Cuvierian tubules defense mechanism.</title>
        <authorList>
            <person name="Chen T."/>
        </authorList>
    </citation>
    <scope>NUCLEOTIDE SEQUENCE</scope>
    <source>
        <strain evidence="1">Nanhai2018</strain>
        <tissue evidence="1">Muscle</tissue>
    </source>
</reference>
<evidence type="ECO:0000313" key="1">
    <source>
        <dbReference type="EMBL" id="KAJ8050439.1"/>
    </source>
</evidence>